<evidence type="ECO:0000256" key="4">
    <source>
        <dbReference type="ARBA" id="ARBA00023163"/>
    </source>
</evidence>
<dbReference type="CDD" id="cd07377">
    <property type="entry name" value="WHTH_GntR"/>
    <property type="match status" value="1"/>
</dbReference>
<gene>
    <name evidence="6" type="ORF">KZJ38_30470</name>
</gene>
<dbReference type="InterPro" id="IPR036388">
    <property type="entry name" value="WH-like_DNA-bd_sf"/>
</dbReference>
<dbReference type="InterPro" id="IPR036390">
    <property type="entry name" value="WH_DNA-bd_sf"/>
</dbReference>
<reference evidence="6 7" key="1">
    <citation type="submission" date="2021-07" db="EMBL/GenBank/DDBJ databases">
        <title>Paraburkholderia edwinii protects Aspergillus sp. from phenazines by acting as a toxin sponge.</title>
        <authorList>
            <person name="Dahlstrom K.M."/>
            <person name="Newman D.K."/>
        </authorList>
    </citation>
    <scope>NUCLEOTIDE SEQUENCE [LARGE SCALE GENOMIC DNA]</scope>
    <source>
        <strain evidence="6 7">Pe01</strain>
    </source>
</reference>
<organism evidence="6 7">
    <name type="scientific">Paraburkholderia edwinii</name>
    <dbReference type="NCBI Taxonomy" id="2861782"/>
    <lineage>
        <taxon>Bacteria</taxon>
        <taxon>Pseudomonadati</taxon>
        <taxon>Pseudomonadota</taxon>
        <taxon>Betaproteobacteria</taxon>
        <taxon>Burkholderiales</taxon>
        <taxon>Burkholderiaceae</taxon>
        <taxon>Paraburkholderia</taxon>
    </lineage>
</organism>
<keyword evidence="1" id="KW-0663">Pyridoxal phosphate</keyword>
<name>A0ABX8UQU0_9BURK</name>
<dbReference type="PANTHER" id="PTHR46577:SF1">
    <property type="entry name" value="HTH-TYPE TRANSCRIPTIONAL REGULATORY PROTEIN GABR"/>
    <property type="match status" value="1"/>
</dbReference>
<dbReference type="PROSITE" id="PS50949">
    <property type="entry name" value="HTH_GNTR"/>
    <property type="match status" value="1"/>
</dbReference>
<dbReference type="PANTHER" id="PTHR46577">
    <property type="entry name" value="HTH-TYPE TRANSCRIPTIONAL REGULATORY PROTEIN GABR"/>
    <property type="match status" value="1"/>
</dbReference>
<sequence length="112" mass="12095">MFDIGIRSNAPVGEIRRVAAGIYRPSHAGSRHGLGWRPDFARIRGKVYIAIAQQIEEAIHLGILRPGDKLPSLRIIADELGFSVNTINAAFKEAARRGLVRANAGSGTIVLP</sequence>
<dbReference type="Proteomes" id="UP000826462">
    <property type="component" value="Chromosome 2"/>
</dbReference>
<feature type="domain" description="HTH gntR-type" evidence="5">
    <location>
        <begin position="45"/>
        <end position="112"/>
    </location>
</feature>
<dbReference type="InterPro" id="IPR051446">
    <property type="entry name" value="HTH_trans_reg/aminotransferase"/>
</dbReference>
<keyword evidence="7" id="KW-1185">Reference proteome</keyword>
<dbReference type="RefSeq" id="WP_219800784.1">
    <property type="nucleotide sequence ID" value="NZ_CP080096.1"/>
</dbReference>
<dbReference type="EMBL" id="CP080096">
    <property type="protein sequence ID" value="QYD71354.1"/>
    <property type="molecule type" value="Genomic_DNA"/>
</dbReference>
<evidence type="ECO:0000256" key="3">
    <source>
        <dbReference type="ARBA" id="ARBA00023125"/>
    </source>
</evidence>
<proteinExistence type="predicted"/>
<dbReference type="Gene3D" id="1.10.10.10">
    <property type="entry name" value="Winged helix-like DNA-binding domain superfamily/Winged helix DNA-binding domain"/>
    <property type="match status" value="1"/>
</dbReference>
<keyword evidence="3" id="KW-0238">DNA-binding</keyword>
<accession>A0ABX8UQU0</accession>
<protein>
    <submittedName>
        <fullName evidence="6">Winged helix-turn-helix domain-containing protein</fullName>
    </submittedName>
</protein>
<evidence type="ECO:0000313" key="7">
    <source>
        <dbReference type="Proteomes" id="UP000826462"/>
    </source>
</evidence>
<dbReference type="SMART" id="SM00345">
    <property type="entry name" value="HTH_GNTR"/>
    <property type="match status" value="1"/>
</dbReference>
<keyword evidence="4" id="KW-0804">Transcription</keyword>
<evidence type="ECO:0000256" key="1">
    <source>
        <dbReference type="ARBA" id="ARBA00022898"/>
    </source>
</evidence>
<evidence type="ECO:0000259" key="5">
    <source>
        <dbReference type="PROSITE" id="PS50949"/>
    </source>
</evidence>
<evidence type="ECO:0000313" key="6">
    <source>
        <dbReference type="EMBL" id="QYD71354.1"/>
    </source>
</evidence>
<dbReference type="InterPro" id="IPR000524">
    <property type="entry name" value="Tscrpt_reg_HTH_GntR"/>
</dbReference>
<dbReference type="SUPFAM" id="SSF46785">
    <property type="entry name" value="Winged helix' DNA-binding domain"/>
    <property type="match status" value="1"/>
</dbReference>
<evidence type="ECO:0000256" key="2">
    <source>
        <dbReference type="ARBA" id="ARBA00023015"/>
    </source>
</evidence>
<dbReference type="Pfam" id="PF00392">
    <property type="entry name" value="GntR"/>
    <property type="match status" value="1"/>
</dbReference>
<keyword evidence="2" id="KW-0805">Transcription regulation</keyword>